<keyword evidence="1" id="KW-0472">Membrane</keyword>
<organism evidence="2 3">
    <name type="scientific">Panagrolaimus superbus</name>
    <dbReference type="NCBI Taxonomy" id="310955"/>
    <lineage>
        <taxon>Eukaryota</taxon>
        <taxon>Metazoa</taxon>
        <taxon>Ecdysozoa</taxon>
        <taxon>Nematoda</taxon>
        <taxon>Chromadorea</taxon>
        <taxon>Rhabditida</taxon>
        <taxon>Tylenchina</taxon>
        <taxon>Panagrolaimomorpha</taxon>
        <taxon>Panagrolaimoidea</taxon>
        <taxon>Panagrolaimidae</taxon>
        <taxon>Panagrolaimus</taxon>
    </lineage>
</organism>
<evidence type="ECO:0000313" key="3">
    <source>
        <dbReference type="WBParaSite" id="PSU_v2.g5974.t1"/>
    </source>
</evidence>
<name>A0A914Z0U0_9BILA</name>
<protein>
    <submittedName>
        <fullName evidence="3">Transmembrane protein 186</fullName>
    </submittedName>
</protein>
<proteinExistence type="predicted"/>
<dbReference type="WBParaSite" id="PSU_v2.g5974.t1">
    <property type="protein sequence ID" value="PSU_v2.g5974.t1"/>
    <property type="gene ID" value="PSU_v2.g5974"/>
</dbReference>
<keyword evidence="1" id="KW-1133">Transmembrane helix</keyword>
<dbReference type="Proteomes" id="UP000887577">
    <property type="component" value="Unplaced"/>
</dbReference>
<feature type="transmembrane region" description="Helical" evidence="1">
    <location>
        <begin position="116"/>
        <end position="134"/>
    </location>
</feature>
<keyword evidence="2" id="KW-1185">Reference proteome</keyword>
<evidence type="ECO:0000313" key="2">
    <source>
        <dbReference type="Proteomes" id="UP000887577"/>
    </source>
</evidence>
<keyword evidence="1" id="KW-0812">Transmembrane</keyword>
<sequence>MLSKSVGLINVVRRAPSCSLAGIQKSHFSRNFNFNVKEVRPLENKQKCSVFGSNVLFKQRIVGFSCRNFSTEVTEESGKEKQKNEFPGVWENEQWNLVVGFPPGMFFQTIVTKMKFFYKCISAVIIPWATYSYTTGYLSMNYLAATYGSIIIAPLTLYAFSRALNRMAVYILMEKSNENILVGYFSTFLTLKQDVVPIDDIYSLSAAEKMGKNIQGLIISKKSNNVEWFYVPSKGIKIFDKEKAEKIFHNLDMFSEEVFKYKKE</sequence>
<reference evidence="3" key="1">
    <citation type="submission" date="2022-11" db="UniProtKB">
        <authorList>
            <consortium name="WormBaseParasite"/>
        </authorList>
    </citation>
    <scope>IDENTIFICATION</scope>
</reference>
<evidence type="ECO:0000256" key="1">
    <source>
        <dbReference type="SAM" id="Phobius"/>
    </source>
</evidence>
<dbReference type="AlphaFoldDB" id="A0A914Z0U0"/>
<accession>A0A914Z0U0</accession>
<feature type="transmembrane region" description="Helical" evidence="1">
    <location>
        <begin position="140"/>
        <end position="160"/>
    </location>
</feature>